<protein>
    <submittedName>
        <fullName evidence="2">Uncharacterized protein</fullName>
    </submittedName>
</protein>
<accession>A0A420Y3A1</accession>
<dbReference type="Proteomes" id="UP000275385">
    <property type="component" value="Unassembled WGS sequence"/>
</dbReference>
<organism evidence="2 3">
    <name type="scientific">Coniochaeta pulveracea</name>
    <dbReference type="NCBI Taxonomy" id="177199"/>
    <lineage>
        <taxon>Eukaryota</taxon>
        <taxon>Fungi</taxon>
        <taxon>Dikarya</taxon>
        <taxon>Ascomycota</taxon>
        <taxon>Pezizomycotina</taxon>
        <taxon>Sordariomycetes</taxon>
        <taxon>Sordariomycetidae</taxon>
        <taxon>Coniochaetales</taxon>
        <taxon>Coniochaetaceae</taxon>
        <taxon>Coniochaeta</taxon>
    </lineage>
</organism>
<reference evidence="2 3" key="1">
    <citation type="submission" date="2018-08" db="EMBL/GenBank/DDBJ databases">
        <title>Draft genome of the lignicolous fungus Coniochaeta pulveracea.</title>
        <authorList>
            <person name="Borstlap C.J."/>
            <person name="De Witt R.N."/>
            <person name="Botha A."/>
            <person name="Volschenk H."/>
        </authorList>
    </citation>
    <scope>NUCLEOTIDE SEQUENCE [LARGE SCALE GENOMIC DNA]</scope>
    <source>
        <strain evidence="2 3">CAB683</strain>
    </source>
</reference>
<evidence type="ECO:0000313" key="3">
    <source>
        <dbReference type="Proteomes" id="UP000275385"/>
    </source>
</evidence>
<sequence length="390" mass="43630">MGNDHPPPATARVDAVAGCTAYTNWYLRQIIRPNGYQPVEVIGHRPFQSQKTNNFEDCPIAKVYPGEIYCRYPECFHTQYFKAPGALNQHYRSKHGFAPPVLPPGKKSHGRTFPDSLIAEAYSFYETWRDAYNREMAEEARKNQLALGGFTPAQAPPPFTSAYTPNTATTTAGAQLKRTAEQHPNVPQSKRHHHAPQTPTPTGNRPDQPIPIGSDKSSSATSSQFPTVQSPALSPTRAGTSQLTPQARREDTPAARSPSPGPSPTSRLIAHEQQEIIDYLLEWQGTKAYEYAMEYASREEKDRWPMMEKDKRGVTFWVVDLAEARRKCRLKGNACYVCRKDQTTCDGTSIQCVLFKRLGDPNVAEYMDENNPYSSIALSQAADDYGKKKK</sequence>
<evidence type="ECO:0000256" key="1">
    <source>
        <dbReference type="SAM" id="MobiDB-lite"/>
    </source>
</evidence>
<name>A0A420Y3A1_9PEZI</name>
<gene>
    <name evidence="2" type="ORF">DL546_009923</name>
</gene>
<dbReference type="EMBL" id="QVQW01000058">
    <property type="protein sequence ID" value="RKU42352.1"/>
    <property type="molecule type" value="Genomic_DNA"/>
</dbReference>
<keyword evidence="3" id="KW-1185">Reference proteome</keyword>
<feature type="region of interest" description="Disordered" evidence="1">
    <location>
        <begin position="176"/>
        <end position="266"/>
    </location>
</feature>
<dbReference type="AlphaFoldDB" id="A0A420Y3A1"/>
<feature type="compositionally biased region" description="Polar residues" evidence="1">
    <location>
        <begin position="215"/>
        <end position="245"/>
    </location>
</feature>
<evidence type="ECO:0000313" key="2">
    <source>
        <dbReference type="EMBL" id="RKU42352.1"/>
    </source>
</evidence>
<comment type="caution">
    <text evidence="2">The sequence shown here is derived from an EMBL/GenBank/DDBJ whole genome shotgun (WGS) entry which is preliminary data.</text>
</comment>
<proteinExistence type="predicted"/>